<dbReference type="InterPro" id="IPR036291">
    <property type="entry name" value="NAD(P)-bd_dom_sf"/>
</dbReference>
<evidence type="ECO:0000313" key="3">
    <source>
        <dbReference type="EMBL" id="KAA0940119.1"/>
    </source>
</evidence>
<dbReference type="GO" id="GO:0016491">
    <property type="term" value="F:oxidoreductase activity"/>
    <property type="evidence" value="ECO:0007669"/>
    <property type="project" value="UniProtKB-KW"/>
</dbReference>
<sequence length="241" mass="24955">MSSSSGSNGSSVVVIGGTAGIGLAFARARAARGDEVVLTGRDAHRAGTVAKEIGARGIALDLSRPQEIGPALAGVERVDHLVLAGVARDRNTVAGYDVESALHLVTLKLVGYTEVVHTLAPRMPPTAESALVIFGGQAKERPYEGATTVATVNAGVTGMVRTLAAELAPVRVNAVHPGIVGDSPYWADKPAEVLEGYRAQTPTGRLARMRDVVDAVDLLLRNPAVNGVDLAVDGGWGWSPR</sequence>
<gene>
    <name evidence="3" type="ORF">FGF04_11640</name>
</gene>
<dbReference type="InterPro" id="IPR051122">
    <property type="entry name" value="SDR_DHRS6-like"/>
</dbReference>
<evidence type="ECO:0000313" key="4">
    <source>
        <dbReference type="Proteomes" id="UP000324965"/>
    </source>
</evidence>
<evidence type="ECO:0000256" key="1">
    <source>
        <dbReference type="ARBA" id="ARBA00006484"/>
    </source>
</evidence>
<evidence type="ECO:0000256" key="2">
    <source>
        <dbReference type="ARBA" id="ARBA00023002"/>
    </source>
</evidence>
<comment type="caution">
    <text evidence="3">The sequence shown here is derived from an EMBL/GenBank/DDBJ whole genome shotgun (WGS) entry which is preliminary data.</text>
</comment>
<dbReference type="AlphaFoldDB" id="A0A5B0BGP0"/>
<dbReference type="InterPro" id="IPR002347">
    <property type="entry name" value="SDR_fam"/>
</dbReference>
<keyword evidence="4" id="KW-1185">Reference proteome</keyword>
<dbReference type="Pfam" id="PF13561">
    <property type="entry name" value="adh_short_C2"/>
    <property type="match status" value="1"/>
</dbReference>
<dbReference type="RefSeq" id="WP_149511204.1">
    <property type="nucleotide sequence ID" value="NZ_VDFC01000033.1"/>
</dbReference>
<accession>A0A5B0BGP0</accession>
<dbReference type="PANTHER" id="PTHR43477">
    <property type="entry name" value="DIHYDROANTICAPSIN 7-DEHYDROGENASE"/>
    <property type="match status" value="1"/>
</dbReference>
<dbReference type="EMBL" id="VDFC01000033">
    <property type="protein sequence ID" value="KAA0940119.1"/>
    <property type="molecule type" value="Genomic_DNA"/>
</dbReference>
<keyword evidence="2" id="KW-0560">Oxidoreductase</keyword>
<dbReference type="PANTHER" id="PTHR43477:SF1">
    <property type="entry name" value="DIHYDROANTICAPSIN 7-DEHYDROGENASE"/>
    <property type="match status" value="1"/>
</dbReference>
<dbReference type="CDD" id="cd05233">
    <property type="entry name" value="SDR_c"/>
    <property type="match status" value="1"/>
</dbReference>
<organism evidence="3 4">
    <name type="scientific">Streptomyces apricus</name>
    <dbReference type="NCBI Taxonomy" id="1828112"/>
    <lineage>
        <taxon>Bacteria</taxon>
        <taxon>Bacillati</taxon>
        <taxon>Actinomycetota</taxon>
        <taxon>Actinomycetes</taxon>
        <taxon>Kitasatosporales</taxon>
        <taxon>Streptomycetaceae</taxon>
        <taxon>Streptomyces</taxon>
    </lineage>
</organism>
<dbReference type="PRINTS" id="PR00081">
    <property type="entry name" value="GDHRDH"/>
</dbReference>
<dbReference type="Proteomes" id="UP000324965">
    <property type="component" value="Unassembled WGS sequence"/>
</dbReference>
<protein>
    <submittedName>
        <fullName evidence="3">SDR family oxidoreductase</fullName>
    </submittedName>
</protein>
<dbReference type="Gene3D" id="3.40.50.720">
    <property type="entry name" value="NAD(P)-binding Rossmann-like Domain"/>
    <property type="match status" value="1"/>
</dbReference>
<name>A0A5B0BGP0_9ACTN</name>
<dbReference type="OrthoDB" id="9806974at2"/>
<dbReference type="SUPFAM" id="SSF51735">
    <property type="entry name" value="NAD(P)-binding Rossmann-fold domains"/>
    <property type="match status" value="1"/>
</dbReference>
<reference evidence="3 4" key="1">
    <citation type="submission" date="2019-05" db="EMBL/GenBank/DDBJ databases">
        <authorList>
            <person name="Hariharan J."/>
            <person name="Choudoir M.J."/>
            <person name="Diebold P."/>
            <person name="Panke-Buisse K."/>
            <person name="Buckley D.H."/>
        </authorList>
    </citation>
    <scope>NUCLEOTIDE SEQUENCE [LARGE SCALE GENOMIC DNA]</scope>
    <source>
        <strain evidence="3 4">SUN51</strain>
    </source>
</reference>
<comment type="similarity">
    <text evidence="1">Belongs to the short-chain dehydrogenases/reductases (SDR) family.</text>
</comment>
<proteinExistence type="inferred from homology"/>